<dbReference type="SUPFAM" id="SSF47226">
    <property type="entry name" value="Histidine-containing phosphotransfer domain, HPT domain"/>
    <property type="match status" value="1"/>
</dbReference>
<accession>A0A7J5UPY1</accession>
<sequence length="121" mass="12862">MNRVVDPAVLTALQQEAGAERAREIVARYLATLEERVYMLRGAVAAYNSAGALVTLRGLSEASTVVGAHELGQLADSLEPGLRRGNFRPARDAMPELLQLVTATKSALAPVLDTSSVSTTR</sequence>
<gene>
    <name evidence="3" type="ORF">GB883_10365</name>
</gene>
<evidence type="ECO:0000313" key="4">
    <source>
        <dbReference type="Proteomes" id="UP000451860"/>
    </source>
</evidence>
<evidence type="ECO:0000259" key="2">
    <source>
        <dbReference type="PROSITE" id="PS50894"/>
    </source>
</evidence>
<reference evidence="3 4" key="1">
    <citation type="submission" date="2019-10" db="EMBL/GenBank/DDBJ databases">
        <title>Georgenia wutianyii sp. nov. and Georgenia yuyongxinii sp. nov. isolated from plateau pika (Ochotona curzoniae) in the Qinghai-Tibet plateau of China.</title>
        <authorList>
            <person name="Tian Z."/>
        </authorList>
    </citation>
    <scope>NUCLEOTIDE SEQUENCE [LARGE SCALE GENOMIC DNA]</scope>
    <source>
        <strain evidence="3 4">DSM 21501</strain>
    </source>
</reference>
<dbReference type="PROSITE" id="PS50894">
    <property type="entry name" value="HPT"/>
    <property type="match status" value="1"/>
</dbReference>
<dbReference type="Gene3D" id="1.20.120.160">
    <property type="entry name" value="HPT domain"/>
    <property type="match status" value="1"/>
</dbReference>
<dbReference type="InterPro" id="IPR008207">
    <property type="entry name" value="Sig_transdc_His_kin_Hpt_dom"/>
</dbReference>
<organism evidence="3 4">
    <name type="scientific">Georgenia thermotolerans</name>
    <dbReference type="NCBI Taxonomy" id="527326"/>
    <lineage>
        <taxon>Bacteria</taxon>
        <taxon>Bacillati</taxon>
        <taxon>Actinomycetota</taxon>
        <taxon>Actinomycetes</taxon>
        <taxon>Micrococcales</taxon>
        <taxon>Bogoriellaceae</taxon>
        <taxon>Georgenia</taxon>
    </lineage>
</organism>
<dbReference type="AlphaFoldDB" id="A0A7J5UPY1"/>
<dbReference type="OrthoDB" id="5148708at2"/>
<evidence type="ECO:0000256" key="1">
    <source>
        <dbReference type="PROSITE-ProRule" id="PRU00110"/>
    </source>
</evidence>
<comment type="caution">
    <text evidence="3">The sequence shown here is derived from an EMBL/GenBank/DDBJ whole genome shotgun (WGS) entry which is preliminary data.</text>
</comment>
<dbReference type="Proteomes" id="UP000451860">
    <property type="component" value="Unassembled WGS sequence"/>
</dbReference>
<evidence type="ECO:0000313" key="3">
    <source>
        <dbReference type="EMBL" id="KAE8764174.1"/>
    </source>
</evidence>
<dbReference type="InterPro" id="IPR036641">
    <property type="entry name" value="HPT_dom_sf"/>
</dbReference>
<feature type="domain" description="HPt" evidence="2">
    <location>
        <begin position="18"/>
        <end position="115"/>
    </location>
</feature>
<dbReference type="RefSeq" id="WP_152204409.1">
    <property type="nucleotide sequence ID" value="NZ_VUKF01000052.1"/>
</dbReference>
<protein>
    <recommendedName>
        <fullName evidence="2">HPt domain-containing protein</fullName>
    </recommendedName>
</protein>
<name>A0A7J5UPY1_9MICO</name>
<proteinExistence type="predicted"/>
<comment type="caution">
    <text evidence="1">Lacks conserved residue(s) required for the propagation of feature annotation.</text>
</comment>
<dbReference type="EMBL" id="WHJE01000041">
    <property type="protein sequence ID" value="KAE8764174.1"/>
    <property type="molecule type" value="Genomic_DNA"/>
</dbReference>
<dbReference type="GO" id="GO:0000160">
    <property type="term" value="P:phosphorelay signal transduction system"/>
    <property type="evidence" value="ECO:0007669"/>
    <property type="project" value="InterPro"/>
</dbReference>
<keyword evidence="4" id="KW-1185">Reference proteome</keyword>